<dbReference type="Pfam" id="PF08309">
    <property type="entry name" value="LVIVD"/>
    <property type="match status" value="3"/>
</dbReference>
<dbReference type="RefSeq" id="WP_090624204.1">
    <property type="nucleotide sequence ID" value="NZ_FOQO01000001.1"/>
</dbReference>
<dbReference type="STRING" id="1477437.SAMN05444682_101697"/>
<dbReference type="SUPFAM" id="SSF50969">
    <property type="entry name" value="YVTN repeat-like/Quinoprotein amine dehydrogenase"/>
    <property type="match status" value="1"/>
</dbReference>
<reference evidence="1 2" key="1">
    <citation type="submission" date="2016-10" db="EMBL/GenBank/DDBJ databases">
        <authorList>
            <person name="de Groot N.N."/>
        </authorList>
    </citation>
    <scope>NUCLEOTIDE SEQUENCE [LARGE SCALE GENOMIC DNA]</scope>
    <source>
        <strain evidence="1 2">RK1</strain>
    </source>
</reference>
<dbReference type="EMBL" id="FOQO01000001">
    <property type="protein sequence ID" value="SFH91983.1"/>
    <property type="molecule type" value="Genomic_DNA"/>
</dbReference>
<dbReference type="InterPro" id="IPR013211">
    <property type="entry name" value="LVIVD"/>
</dbReference>
<dbReference type="AlphaFoldDB" id="A0A1I3DZA2"/>
<keyword evidence="2" id="KW-1185">Reference proteome</keyword>
<name>A0A1I3DZA2_9SPHI</name>
<sequence>MNVTFSQKCRLVRDASVAFLLMMLSAACSDKLETTYTYRTQVPVYMEVDVFRSMEVGSTTAKPLSATGKIYVYEDYLFINEPQKGIHVIDNQDPSSPKNLNFIDIPGNMDLAVNGGILYADSYIDLLAFDISNMQEIKLVERVENVFPHMFADLNQTLFITYKDTVITYSESERKKWIWYDGMAYSNGAVISPGGSYGQGGSLARFTLAREHLYAVDENSLRLFDVRKAEKPEFVRSVPLGWGIETIFPFENKLFIGSTTGMHIYDIGNPAQPEEMAVYSHITACDPVVVNEKYAFVTLRSGNLCQQGEDLLEVLDIQDPYHPKLLKAYDMENPHGLGLAGDQLYVCEGNFGLKRFQIADVMNIDTHLIEHITDKKAVDVIPTDKSVIVIGPEGVCQYAHSNDGPLQLLSCISVAP</sequence>
<dbReference type="OrthoDB" id="1521841at2"/>
<gene>
    <name evidence="1" type="ORF">SAMN05444682_101697</name>
</gene>
<accession>A0A1I3DZA2</accession>
<proteinExistence type="predicted"/>
<evidence type="ECO:0000313" key="1">
    <source>
        <dbReference type="EMBL" id="SFH91983.1"/>
    </source>
</evidence>
<evidence type="ECO:0000313" key="2">
    <source>
        <dbReference type="Proteomes" id="UP000198670"/>
    </source>
</evidence>
<protein>
    <submittedName>
        <fullName evidence="1">Uncharacterized conserved protein</fullName>
    </submittedName>
</protein>
<organism evidence="1 2">
    <name type="scientific">Parapedobacter indicus</name>
    <dbReference type="NCBI Taxonomy" id="1477437"/>
    <lineage>
        <taxon>Bacteria</taxon>
        <taxon>Pseudomonadati</taxon>
        <taxon>Bacteroidota</taxon>
        <taxon>Sphingobacteriia</taxon>
        <taxon>Sphingobacteriales</taxon>
        <taxon>Sphingobacteriaceae</taxon>
        <taxon>Parapedobacter</taxon>
    </lineage>
</organism>
<dbReference type="Proteomes" id="UP000198670">
    <property type="component" value="Unassembled WGS sequence"/>
</dbReference>
<dbReference type="InterPro" id="IPR011044">
    <property type="entry name" value="Quino_amine_DH_bsu"/>
</dbReference>